<keyword evidence="7" id="KW-0560">Oxidoreductase</keyword>
<dbReference type="GO" id="GO:0046513">
    <property type="term" value="P:ceramide biosynthetic process"/>
    <property type="evidence" value="ECO:0007669"/>
    <property type="project" value="TreeGrafter"/>
</dbReference>
<evidence type="ECO:0000256" key="6">
    <source>
        <dbReference type="ARBA" id="ARBA00022989"/>
    </source>
</evidence>
<dbReference type="SMART" id="SM01269">
    <property type="entry name" value="Lipid_DES"/>
    <property type="match status" value="1"/>
</dbReference>
<dbReference type="InterPro" id="IPR011388">
    <property type="entry name" value="DES1/DES2"/>
</dbReference>
<protein>
    <recommendedName>
        <fullName evidence="3">sphingolipid 4-desaturase</fullName>
        <ecNumber evidence="3">1.14.19.17</ecNumber>
    </recommendedName>
</protein>
<evidence type="ECO:0000256" key="5">
    <source>
        <dbReference type="ARBA" id="ARBA00022692"/>
    </source>
</evidence>
<dbReference type="EMBL" id="OV696689">
    <property type="protein sequence ID" value="CAH1263379.1"/>
    <property type="molecule type" value="Genomic_DNA"/>
</dbReference>
<dbReference type="AlphaFoldDB" id="A0A8J9ZYB5"/>
<organism evidence="13 14">
    <name type="scientific">Branchiostoma lanceolatum</name>
    <name type="common">Common lancelet</name>
    <name type="synonym">Amphioxus lanceolatum</name>
    <dbReference type="NCBI Taxonomy" id="7740"/>
    <lineage>
        <taxon>Eukaryota</taxon>
        <taxon>Metazoa</taxon>
        <taxon>Chordata</taxon>
        <taxon>Cephalochordata</taxon>
        <taxon>Leptocardii</taxon>
        <taxon>Amphioxiformes</taxon>
        <taxon>Branchiostomatidae</taxon>
        <taxon>Branchiostoma</taxon>
    </lineage>
</organism>
<keyword evidence="4" id="KW-0444">Lipid biosynthesis</keyword>
<feature type="transmembrane region" description="Helical" evidence="11">
    <location>
        <begin position="273"/>
        <end position="290"/>
    </location>
</feature>
<dbReference type="Pfam" id="PF08557">
    <property type="entry name" value="Lipid_DES"/>
    <property type="match status" value="1"/>
</dbReference>
<evidence type="ECO:0000313" key="14">
    <source>
        <dbReference type="Proteomes" id="UP000838412"/>
    </source>
</evidence>
<evidence type="ECO:0000256" key="10">
    <source>
        <dbReference type="SAM" id="MobiDB-lite"/>
    </source>
</evidence>
<proteinExistence type="inferred from homology"/>
<evidence type="ECO:0000256" key="7">
    <source>
        <dbReference type="ARBA" id="ARBA00023002"/>
    </source>
</evidence>
<feature type="transmembrane region" description="Helical" evidence="11">
    <location>
        <begin position="230"/>
        <end position="252"/>
    </location>
</feature>
<accession>A0A8J9ZYB5</accession>
<feature type="transmembrane region" description="Helical" evidence="11">
    <location>
        <begin position="155"/>
        <end position="173"/>
    </location>
</feature>
<dbReference type="EC" id="1.14.19.17" evidence="3"/>
<dbReference type="CDD" id="cd03508">
    <property type="entry name" value="Delta4-sphingolipid-FADS-like"/>
    <property type="match status" value="1"/>
</dbReference>
<dbReference type="Proteomes" id="UP000838412">
    <property type="component" value="Chromosome 4"/>
</dbReference>
<dbReference type="PANTHER" id="PTHR12879">
    <property type="entry name" value="SPHINGOLIPID DELTA 4 DESATURASE/C-4 HYDROXYLASE PROTEIN DES2"/>
    <property type="match status" value="1"/>
</dbReference>
<keyword evidence="9 11" id="KW-0472">Membrane</keyword>
<sequence>MECRTFRPMVSSAPPKSGRFGLRSKTFRPQVQDVSASGPRRFGLRSKTFRPQGQDVSASGPRRFGLRAKTFRPQGQDGSVRASNRASYGDLAQYPPKPQEAHTHASTDRAENMGGQVSRTDFEWVYTDEPHATRRREIMTKYPQVKKLMGHDPNLKYWVFTMVAVQLTIAYMLKSHIHYSRSALIILECKSHPAARCKHPNQNQHVSLELVPLEMADAQSVWVSDSQPDASWPLILLTAYVIGGTINHIMLVAWHEICHNLAFGHARPRANKALGIFGNVIIGFPASISFKKYHLEHHKFQAQEGFDPDLPTVFEGQFFCNSLGKALWVFLLPAFYSLRPLVVRPKPITDYEVINLVLVGIADALIVYFMSYKSLFYLAIGTLLGLGLHPMASHFIAEHYMFIKGHETYSYYGPMNAFTFNLGYHMEHHDFPNIPGCNLPKLKEIAKEYYDPLPSHSSWPKVIWDFITDPAIGPYCRMKRRSNRARDNGSCDDDPDKDM</sequence>
<feature type="domain" description="Sphingolipid delta4-desaturase N-terminal" evidence="12">
    <location>
        <begin position="117"/>
        <end position="155"/>
    </location>
</feature>
<dbReference type="GO" id="GO:0042284">
    <property type="term" value="F:sphingolipid delta-4 desaturase activity"/>
    <property type="evidence" value="ECO:0007669"/>
    <property type="project" value="UniProtKB-EC"/>
</dbReference>
<evidence type="ECO:0000256" key="3">
    <source>
        <dbReference type="ARBA" id="ARBA00012021"/>
    </source>
</evidence>
<keyword evidence="8" id="KW-0443">Lipid metabolism</keyword>
<reference evidence="13" key="1">
    <citation type="submission" date="2022-01" db="EMBL/GenBank/DDBJ databases">
        <authorList>
            <person name="Braso-Vives M."/>
        </authorList>
    </citation>
    <scope>NUCLEOTIDE SEQUENCE</scope>
</reference>
<evidence type="ECO:0000256" key="11">
    <source>
        <dbReference type="SAM" id="Phobius"/>
    </source>
</evidence>
<feature type="transmembrane region" description="Helical" evidence="11">
    <location>
        <begin position="316"/>
        <end position="336"/>
    </location>
</feature>
<feature type="transmembrane region" description="Helical" evidence="11">
    <location>
        <begin position="375"/>
        <end position="397"/>
    </location>
</feature>
<evidence type="ECO:0000313" key="13">
    <source>
        <dbReference type="EMBL" id="CAH1263379.1"/>
    </source>
</evidence>
<dbReference type="OrthoDB" id="200948at2759"/>
<feature type="compositionally biased region" description="Basic and acidic residues" evidence="10">
    <location>
        <begin position="99"/>
        <end position="111"/>
    </location>
</feature>
<dbReference type="InterPro" id="IPR005804">
    <property type="entry name" value="FA_desaturase_dom"/>
</dbReference>
<evidence type="ECO:0000256" key="1">
    <source>
        <dbReference type="ARBA" id="ARBA00004141"/>
    </source>
</evidence>
<evidence type="ECO:0000256" key="9">
    <source>
        <dbReference type="ARBA" id="ARBA00023136"/>
    </source>
</evidence>
<gene>
    <name evidence="13" type="primary">DEGS1</name>
    <name evidence="13" type="ORF">BLAG_LOCUS18088</name>
</gene>
<evidence type="ECO:0000259" key="12">
    <source>
        <dbReference type="SMART" id="SM01269"/>
    </source>
</evidence>
<keyword evidence="5 11" id="KW-0812">Transmembrane</keyword>
<name>A0A8J9ZYB5_BRALA</name>
<comment type="subcellular location">
    <subcellularLocation>
        <location evidence="1">Membrane</location>
        <topology evidence="1">Multi-pass membrane protein</topology>
    </subcellularLocation>
</comment>
<evidence type="ECO:0000256" key="2">
    <source>
        <dbReference type="ARBA" id="ARBA00006146"/>
    </source>
</evidence>
<dbReference type="Pfam" id="PF00487">
    <property type="entry name" value="FA_desaturase"/>
    <property type="match status" value="1"/>
</dbReference>
<dbReference type="GO" id="GO:0016020">
    <property type="term" value="C:membrane"/>
    <property type="evidence" value="ECO:0007669"/>
    <property type="project" value="UniProtKB-SubCell"/>
</dbReference>
<keyword evidence="14" id="KW-1185">Reference proteome</keyword>
<feature type="transmembrane region" description="Helical" evidence="11">
    <location>
        <begin position="348"/>
        <end position="369"/>
    </location>
</feature>
<dbReference type="InterPro" id="IPR013866">
    <property type="entry name" value="Sphingolipid_d4-desaturase_N"/>
</dbReference>
<feature type="region of interest" description="Disordered" evidence="10">
    <location>
        <begin position="1"/>
        <end position="114"/>
    </location>
</feature>
<comment type="similarity">
    <text evidence="2">Belongs to the fatty acid desaturase type 1 family. DEGS subfamily.</text>
</comment>
<dbReference type="PANTHER" id="PTHR12879:SF8">
    <property type="entry name" value="SPHINGOLIPID DELTA(4)-DESATURASE DES1"/>
    <property type="match status" value="1"/>
</dbReference>
<evidence type="ECO:0000256" key="8">
    <source>
        <dbReference type="ARBA" id="ARBA00023098"/>
    </source>
</evidence>
<evidence type="ECO:0000256" key="4">
    <source>
        <dbReference type="ARBA" id="ARBA00022516"/>
    </source>
</evidence>
<keyword evidence="6 11" id="KW-1133">Transmembrane helix</keyword>